<dbReference type="PANTHER" id="PTHR24171:SF9">
    <property type="entry name" value="ANKYRIN REPEAT DOMAIN-CONTAINING PROTEIN 39"/>
    <property type="match status" value="1"/>
</dbReference>
<gene>
    <name evidence="5" type="ORF">O3P69_002210</name>
</gene>
<evidence type="ECO:0000256" key="2">
    <source>
        <dbReference type="ARBA" id="ARBA00023043"/>
    </source>
</evidence>
<dbReference type="Pfam" id="PF12796">
    <property type="entry name" value="Ank_2"/>
    <property type="match status" value="2"/>
</dbReference>
<organism evidence="5 6">
    <name type="scientific">Scylla paramamosain</name>
    <name type="common">Mud crab</name>
    <dbReference type="NCBI Taxonomy" id="85552"/>
    <lineage>
        <taxon>Eukaryota</taxon>
        <taxon>Metazoa</taxon>
        <taxon>Ecdysozoa</taxon>
        <taxon>Arthropoda</taxon>
        <taxon>Crustacea</taxon>
        <taxon>Multicrustacea</taxon>
        <taxon>Malacostraca</taxon>
        <taxon>Eumalacostraca</taxon>
        <taxon>Eucarida</taxon>
        <taxon>Decapoda</taxon>
        <taxon>Pleocyemata</taxon>
        <taxon>Brachyura</taxon>
        <taxon>Eubrachyura</taxon>
        <taxon>Portunoidea</taxon>
        <taxon>Portunidae</taxon>
        <taxon>Portuninae</taxon>
        <taxon>Scylla</taxon>
    </lineage>
</organism>
<dbReference type="AlphaFoldDB" id="A0AAW0V596"/>
<dbReference type="PROSITE" id="PS50088">
    <property type="entry name" value="ANK_REPEAT"/>
    <property type="match status" value="3"/>
</dbReference>
<proteinExistence type="predicted"/>
<name>A0AAW0V596_SCYPA</name>
<keyword evidence="2 3" id="KW-0040">ANK repeat</keyword>
<evidence type="ECO:0000313" key="5">
    <source>
        <dbReference type="EMBL" id="KAK8407503.1"/>
    </source>
</evidence>
<feature type="region of interest" description="Disordered" evidence="4">
    <location>
        <begin position="64"/>
        <end position="89"/>
    </location>
</feature>
<feature type="region of interest" description="Disordered" evidence="4">
    <location>
        <begin position="414"/>
        <end position="496"/>
    </location>
</feature>
<protein>
    <submittedName>
        <fullName evidence="5">Uncharacterized protein</fullName>
    </submittedName>
</protein>
<accession>A0AAW0V596</accession>
<dbReference type="EMBL" id="JARAKH010000001">
    <property type="protein sequence ID" value="KAK8407503.1"/>
    <property type="molecule type" value="Genomic_DNA"/>
</dbReference>
<sequence>MDKNKSQILLLDKSELETVAKALSSGCWTLSDSGDIEITDDSSTSGVCGNSPKLTLAQGNVRPVTQASGAGGSANIKRPVSSEPLNLQRDNSHMTTLTELGKKLIEAARVGDTNQVRRLMAIGAPFASDGPIGMNPLHLASQNGHYETCERLLSAGMNKDARNKVDKTPLHLAAMEGHTDIVHLLIKSGANVNACDMLKMTALHWACDRGHTSIVHLLLQHQAQTDIANKFFKTPLHLAVENRHDNIVVLLQGKISPKTENDEEQEEDKTKAPGFSFPSSSLGDIPVVCKTEEVHTEFIEEVCESSDPVIEDEEEIPSGENELPHTIMDDLEDQNISVLASLAELAQATKSSDHSVDMSNAAALELLKAQAALLPLDDSSTLVTSAVAHGQTLHLTEAGRQALKLIKQELPLFPTSTLPKEKNQEEESTTNEKTGENTTIKKEHPLPTTPIALPPPPPRPPPLSLLSSISSSSTPTSSLLSSSSSSPSSSLLPVSSLSSLPSSSTSLCSPSSLSVSCLPTLLASSHTDEVKEEEQVTQVITLTAEQYAALTNGASGPVILQVLPSDATEEVIGEVNINTSPPCKRQKIMQLVTKVHGSSDQQIIMAKTSGKEKTVSVLSYLHMYV</sequence>
<keyword evidence="6" id="KW-1185">Reference proteome</keyword>
<dbReference type="InterPro" id="IPR036770">
    <property type="entry name" value="Ankyrin_rpt-contain_sf"/>
</dbReference>
<evidence type="ECO:0000313" key="6">
    <source>
        <dbReference type="Proteomes" id="UP001487740"/>
    </source>
</evidence>
<comment type="caution">
    <text evidence="5">The sequence shown here is derived from an EMBL/GenBank/DDBJ whole genome shotgun (WGS) entry which is preliminary data.</text>
</comment>
<feature type="repeat" description="ANK" evidence="3">
    <location>
        <begin position="132"/>
        <end position="164"/>
    </location>
</feature>
<dbReference type="PROSITE" id="PS50297">
    <property type="entry name" value="ANK_REP_REGION"/>
    <property type="match status" value="3"/>
</dbReference>
<dbReference type="Gene3D" id="1.25.40.20">
    <property type="entry name" value="Ankyrin repeat-containing domain"/>
    <property type="match status" value="1"/>
</dbReference>
<dbReference type="PRINTS" id="PR01415">
    <property type="entry name" value="ANKYRIN"/>
</dbReference>
<reference evidence="5 6" key="1">
    <citation type="submission" date="2023-03" db="EMBL/GenBank/DDBJ databases">
        <title>High-quality genome of Scylla paramamosain provides insights in environmental adaptation.</title>
        <authorList>
            <person name="Zhang L."/>
        </authorList>
    </citation>
    <scope>NUCLEOTIDE SEQUENCE [LARGE SCALE GENOMIC DNA]</scope>
    <source>
        <strain evidence="5">LZ_2023a</strain>
        <tissue evidence="5">Muscle</tissue>
    </source>
</reference>
<feature type="compositionally biased region" description="Low complexity" evidence="4">
    <location>
        <begin position="464"/>
        <end position="496"/>
    </location>
</feature>
<evidence type="ECO:0000256" key="4">
    <source>
        <dbReference type="SAM" id="MobiDB-lite"/>
    </source>
</evidence>
<dbReference type="SMART" id="SM00248">
    <property type="entry name" value="ANK"/>
    <property type="match status" value="4"/>
</dbReference>
<dbReference type="PANTHER" id="PTHR24171">
    <property type="entry name" value="ANKYRIN REPEAT DOMAIN-CONTAINING PROTEIN 39-RELATED"/>
    <property type="match status" value="1"/>
</dbReference>
<feature type="compositionally biased region" description="Basic and acidic residues" evidence="4">
    <location>
        <begin position="433"/>
        <end position="445"/>
    </location>
</feature>
<dbReference type="InterPro" id="IPR002110">
    <property type="entry name" value="Ankyrin_rpt"/>
</dbReference>
<dbReference type="SUPFAM" id="SSF48403">
    <property type="entry name" value="Ankyrin repeat"/>
    <property type="match status" value="1"/>
</dbReference>
<keyword evidence="1" id="KW-0677">Repeat</keyword>
<dbReference type="Proteomes" id="UP001487740">
    <property type="component" value="Unassembled WGS sequence"/>
</dbReference>
<evidence type="ECO:0000256" key="1">
    <source>
        <dbReference type="ARBA" id="ARBA00022737"/>
    </source>
</evidence>
<feature type="compositionally biased region" description="Pro residues" evidence="4">
    <location>
        <begin position="452"/>
        <end position="463"/>
    </location>
</feature>
<feature type="repeat" description="ANK" evidence="3">
    <location>
        <begin position="198"/>
        <end position="230"/>
    </location>
</feature>
<feature type="repeat" description="ANK" evidence="3">
    <location>
        <begin position="165"/>
        <end position="197"/>
    </location>
</feature>
<evidence type="ECO:0000256" key="3">
    <source>
        <dbReference type="PROSITE-ProRule" id="PRU00023"/>
    </source>
</evidence>